<dbReference type="EMBL" id="NMQA01000019">
    <property type="protein sequence ID" value="PMB00816.1"/>
    <property type="molecule type" value="Genomic_DNA"/>
</dbReference>
<protein>
    <submittedName>
        <fullName evidence="1">Uncharacterized protein</fullName>
    </submittedName>
</protein>
<dbReference type="GeneID" id="35798802"/>
<name>A0A2N6KLR4_9CYAN</name>
<dbReference type="Proteomes" id="UP000235025">
    <property type="component" value="Unassembled WGS sequence"/>
</dbReference>
<dbReference type="AlphaFoldDB" id="A0A2N6KLR4"/>
<gene>
    <name evidence="1" type="ORF">CEN50_01880</name>
</gene>
<sequence length="62" mass="6448">MKIGTKTDAIAIAIALFADEAIVKNNLAQAHEVFIPSIAIGESCYSARKSGRMVANLAIASA</sequence>
<reference evidence="1 2" key="1">
    <citation type="submission" date="2017-07" db="EMBL/GenBank/DDBJ databases">
        <title>Genomes of Fischerella (Mastigocladus) sp. strains.</title>
        <authorList>
            <person name="Miller S.R."/>
        </authorList>
    </citation>
    <scope>NUCLEOTIDE SEQUENCE [LARGE SCALE GENOMIC DNA]</scope>
    <source>
        <strain evidence="1 2">CCMEE 5268</strain>
    </source>
</reference>
<evidence type="ECO:0000313" key="2">
    <source>
        <dbReference type="Proteomes" id="UP000235025"/>
    </source>
</evidence>
<organism evidence="1 2">
    <name type="scientific">Fischerella thermalis CCMEE 5268</name>
    <dbReference type="NCBI Taxonomy" id="2019662"/>
    <lineage>
        <taxon>Bacteria</taxon>
        <taxon>Bacillati</taxon>
        <taxon>Cyanobacteriota</taxon>
        <taxon>Cyanophyceae</taxon>
        <taxon>Nostocales</taxon>
        <taxon>Hapalosiphonaceae</taxon>
        <taxon>Fischerella</taxon>
    </lineage>
</organism>
<proteinExistence type="predicted"/>
<dbReference type="RefSeq" id="WP_016870996.1">
    <property type="nucleotide sequence ID" value="NZ_NMQA01000019.1"/>
</dbReference>
<evidence type="ECO:0000313" key="1">
    <source>
        <dbReference type="EMBL" id="PMB00816.1"/>
    </source>
</evidence>
<comment type="caution">
    <text evidence="1">The sequence shown here is derived from an EMBL/GenBank/DDBJ whole genome shotgun (WGS) entry which is preliminary data.</text>
</comment>
<accession>A0A2N6KLR4</accession>